<evidence type="ECO:0000256" key="9">
    <source>
        <dbReference type="SAM" id="Phobius"/>
    </source>
</evidence>
<keyword evidence="9" id="KW-1133">Transmembrane helix</keyword>
<dbReference type="EC" id="2.7.13.3" evidence="2"/>
<accession>A0AAU7M6Y4</accession>
<evidence type="ECO:0000256" key="3">
    <source>
        <dbReference type="ARBA" id="ARBA00022553"/>
    </source>
</evidence>
<evidence type="ECO:0000256" key="5">
    <source>
        <dbReference type="ARBA" id="ARBA00022741"/>
    </source>
</evidence>
<keyword evidence="9" id="KW-0812">Transmembrane</keyword>
<reference evidence="12" key="2">
    <citation type="submission" date="2024-06" db="EMBL/GenBank/DDBJ databases">
        <title>Micromonospora mangrovi CCTCC AA 2012012 genome sequences.</title>
        <authorList>
            <person name="Gao J."/>
        </authorList>
    </citation>
    <scope>NUCLEOTIDE SEQUENCE</scope>
    <source>
        <strain evidence="12">CCTCC AA 2012012</strain>
    </source>
</reference>
<evidence type="ECO:0000313" key="11">
    <source>
        <dbReference type="EMBL" id="XBP92368.1"/>
    </source>
</evidence>
<dbReference type="Pfam" id="PF13796">
    <property type="entry name" value="Sensor"/>
    <property type="match status" value="1"/>
</dbReference>
<dbReference type="CDD" id="cd16917">
    <property type="entry name" value="HATPase_UhpB-NarQ-NarX-like"/>
    <property type="match status" value="1"/>
</dbReference>
<evidence type="ECO:0000256" key="2">
    <source>
        <dbReference type="ARBA" id="ARBA00012438"/>
    </source>
</evidence>
<dbReference type="GO" id="GO:0000155">
    <property type="term" value="F:phosphorelay sensor kinase activity"/>
    <property type="evidence" value="ECO:0007669"/>
    <property type="project" value="InterPro"/>
</dbReference>
<evidence type="ECO:0000256" key="6">
    <source>
        <dbReference type="ARBA" id="ARBA00022777"/>
    </source>
</evidence>
<keyword evidence="4" id="KW-0808">Transferase</keyword>
<dbReference type="GO" id="GO:0046983">
    <property type="term" value="F:protein dimerization activity"/>
    <property type="evidence" value="ECO:0007669"/>
    <property type="project" value="InterPro"/>
</dbReference>
<dbReference type="RefSeq" id="WP_350931951.1">
    <property type="nucleotide sequence ID" value="NZ_CP157762.1"/>
</dbReference>
<feature type="transmembrane region" description="Helical" evidence="9">
    <location>
        <begin position="184"/>
        <end position="208"/>
    </location>
</feature>
<dbReference type="SMART" id="SM00387">
    <property type="entry name" value="HATPase_c"/>
    <property type="match status" value="1"/>
</dbReference>
<dbReference type="GO" id="GO:0005524">
    <property type="term" value="F:ATP binding"/>
    <property type="evidence" value="ECO:0007669"/>
    <property type="project" value="UniProtKB-KW"/>
</dbReference>
<dbReference type="Gene3D" id="3.30.565.10">
    <property type="entry name" value="Histidine kinase-like ATPase, C-terminal domain"/>
    <property type="match status" value="1"/>
</dbReference>
<dbReference type="InterPro" id="IPR025828">
    <property type="entry name" value="Put_sensor_dom"/>
</dbReference>
<gene>
    <name evidence="12" type="ORF">ABUL08_22505</name>
    <name evidence="11" type="ORF">VK199_22430</name>
</gene>
<dbReference type="PANTHER" id="PTHR24421">
    <property type="entry name" value="NITRATE/NITRITE SENSOR PROTEIN NARX-RELATED"/>
    <property type="match status" value="1"/>
</dbReference>
<sequence length="429" mass="44859">MTSTTTLLRAVTRPRFLRSAWPWRGVAYTATTAVAVGVLWLLLSFLLAPLALAVEVLRLAGPRAGEEAPFRWAGSYVLVAAVLGLIGVGLLALVGPRLALAVAGAERWRLRLADDAPALSRRRGSLYTDPATWRATAYLLLLAAVAPVWLGVLALAGLLVVSTPFAVHHRLVSMESMGSAAGRAALGVVLIPVVLYLCSAFGGAHAALARLLLCSEPDPAATELVEVTRSRARLADAFDAERHRIERDLHDVAQQRLVSLTMQLGLARLDLPDDSPAAGAVASAHEHAKALMVELRDLIRGISPRTLRELGLRAAVEELAAGSPLRVGVDADSDRFTPAVETVAFAAVSEALANAVKHAAATEVAVTVRRSADLLTVQVTDNGRGGADPSRGSGLTGLADRAAAAGGRLLISSPPGGPTILRVELPCVS</sequence>
<keyword evidence="3" id="KW-0597">Phosphoprotein</keyword>
<evidence type="ECO:0000256" key="7">
    <source>
        <dbReference type="ARBA" id="ARBA00022840"/>
    </source>
</evidence>
<proteinExistence type="predicted"/>
<keyword evidence="8" id="KW-0902">Two-component regulatory system</keyword>
<dbReference type="InterPro" id="IPR011712">
    <property type="entry name" value="Sig_transdc_His_kin_sub3_dim/P"/>
</dbReference>
<feature type="transmembrane region" description="Helical" evidence="9">
    <location>
        <begin position="137"/>
        <end position="163"/>
    </location>
</feature>
<organism evidence="11">
    <name type="scientific">Micromonospora sp. CCTCC AA 2012012</name>
    <dbReference type="NCBI Taxonomy" id="3111921"/>
    <lineage>
        <taxon>Bacteria</taxon>
        <taxon>Bacillati</taxon>
        <taxon>Actinomycetota</taxon>
        <taxon>Actinomycetes</taxon>
        <taxon>Micromonosporales</taxon>
        <taxon>Micromonosporaceae</taxon>
        <taxon>Micromonospora</taxon>
    </lineage>
</organism>
<keyword evidence="9" id="KW-0472">Membrane</keyword>
<name>A0AAU7M6Y4_9ACTN</name>
<dbReference type="GO" id="GO:0016020">
    <property type="term" value="C:membrane"/>
    <property type="evidence" value="ECO:0007669"/>
    <property type="project" value="InterPro"/>
</dbReference>
<evidence type="ECO:0000256" key="1">
    <source>
        <dbReference type="ARBA" id="ARBA00000085"/>
    </source>
</evidence>
<evidence type="ECO:0000313" key="12">
    <source>
        <dbReference type="EMBL" id="XCH73065.1"/>
    </source>
</evidence>
<dbReference type="Pfam" id="PF02518">
    <property type="entry name" value="HATPase_c"/>
    <property type="match status" value="1"/>
</dbReference>
<keyword evidence="5" id="KW-0547">Nucleotide-binding</keyword>
<dbReference type="EMBL" id="CP159342">
    <property type="protein sequence ID" value="XCH73065.1"/>
    <property type="molecule type" value="Genomic_DNA"/>
</dbReference>
<dbReference type="InterPro" id="IPR003594">
    <property type="entry name" value="HATPase_dom"/>
</dbReference>
<reference evidence="11" key="1">
    <citation type="submission" date="2024-01" db="EMBL/GenBank/DDBJ databases">
        <title>The genome sequence of Micromonospora mangrovi CCTCC AA 2012012.</title>
        <authorList>
            <person name="Gao J."/>
        </authorList>
    </citation>
    <scope>NUCLEOTIDE SEQUENCE</scope>
    <source>
        <strain evidence="11">CCTCC AA 2012012</strain>
    </source>
</reference>
<feature type="domain" description="Histidine kinase/HSP90-like ATPase" evidence="10">
    <location>
        <begin position="339"/>
        <end position="429"/>
    </location>
</feature>
<dbReference type="Gene3D" id="1.20.5.1930">
    <property type="match status" value="1"/>
</dbReference>
<evidence type="ECO:0000256" key="8">
    <source>
        <dbReference type="ARBA" id="ARBA00023012"/>
    </source>
</evidence>
<dbReference type="InterPro" id="IPR036890">
    <property type="entry name" value="HATPase_C_sf"/>
</dbReference>
<comment type="catalytic activity">
    <reaction evidence="1">
        <text>ATP + protein L-histidine = ADP + protein N-phospho-L-histidine.</text>
        <dbReference type="EC" id="2.7.13.3"/>
    </reaction>
</comment>
<dbReference type="PANTHER" id="PTHR24421:SF10">
    <property type="entry name" value="NITRATE_NITRITE SENSOR PROTEIN NARQ"/>
    <property type="match status" value="1"/>
</dbReference>
<feature type="transmembrane region" description="Helical" evidence="9">
    <location>
        <begin position="26"/>
        <end position="52"/>
    </location>
</feature>
<feature type="transmembrane region" description="Helical" evidence="9">
    <location>
        <begin position="73"/>
        <end position="94"/>
    </location>
</feature>
<dbReference type="Pfam" id="PF07730">
    <property type="entry name" value="HisKA_3"/>
    <property type="match status" value="1"/>
</dbReference>
<dbReference type="SUPFAM" id="SSF55874">
    <property type="entry name" value="ATPase domain of HSP90 chaperone/DNA topoisomerase II/histidine kinase"/>
    <property type="match status" value="1"/>
</dbReference>
<protein>
    <recommendedName>
        <fullName evidence="2">histidine kinase</fullName>
        <ecNumber evidence="2">2.7.13.3</ecNumber>
    </recommendedName>
</protein>
<keyword evidence="6 11" id="KW-0418">Kinase</keyword>
<keyword evidence="7" id="KW-0067">ATP-binding</keyword>
<evidence type="ECO:0000256" key="4">
    <source>
        <dbReference type="ARBA" id="ARBA00022679"/>
    </source>
</evidence>
<dbReference type="EMBL" id="CP157762">
    <property type="protein sequence ID" value="XBP92368.1"/>
    <property type="molecule type" value="Genomic_DNA"/>
</dbReference>
<dbReference type="InterPro" id="IPR050482">
    <property type="entry name" value="Sensor_HK_TwoCompSys"/>
</dbReference>
<dbReference type="AlphaFoldDB" id="A0AAU7M6Y4"/>
<evidence type="ECO:0000259" key="10">
    <source>
        <dbReference type="SMART" id="SM00387"/>
    </source>
</evidence>